<accession>A0A9P4I7T3</accession>
<organism evidence="2 3">
    <name type="scientific">Rhizodiscina lignyota</name>
    <dbReference type="NCBI Taxonomy" id="1504668"/>
    <lineage>
        <taxon>Eukaryota</taxon>
        <taxon>Fungi</taxon>
        <taxon>Dikarya</taxon>
        <taxon>Ascomycota</taxon>
        <taxon>Pezizomycotina</taxon>
        <taxon>Dothideomycetes</taxon>
        <taxon>Pleosporomycetidae</taxon>
        <taxon>Aulographales</taxon>
        <taxon>Rhizodiscinaceae</taxon>
        <taxon>Rhizodiscina</taxon>
    </lineage>
</organism>
<keyword evidence="1" id="KW-0732">Signal</keyword>
<dbReference type="EMBL" id="ML978135">
    <property type="protein sequence ID" value="KAF2094290.1"/>
    <property type="molecule type" value="Genomic_DNA"/>
</dbReference>
<evidence type="ECO:0000313" key="3">
    <source>
        <dbReference type="Proteomes" id="UP000799772"/>
    </source>
</evidence>
<feature type="chain" id="PRO_5040199799" evidence="1">
    <location>
        <begin position="22"/>
        <end position="125"/>
    </location>
</feature>
<comment type="caution">
    <text evidence="2">The sequence shown here is derived from an EMBL/GenBank/DDBJ whole genome shotgun (WGS) entry which is preliminary data.</text>
</comment>
<feature type="signal peptide" evidence="1">
    <location>
        <begin position="1"/>
        <end position="21"/>
    </location>
</feature>
<dbReference type="Proteomes" id="UP000799772">
    <property type="component" value="Unassembled WGS sequence"/>
</dbReference>
<name>A0A9P4I7T3_9PEZI</name>
<evidence type="ECO:0000256" key="1">
    <source>
        <dbReference type="SAM" id="SignalP"/>
    </source>
</evidence>
<protein>
    <submittedName>
        <fullName evidence="2">Uncharacterized protein</fullName>
    </submittedName>
</protein>
<dbReference type="AlphaFoldDB" id="A0A9P4I7T3"/>
<keyword evidence="3" id="KW-1185">Reference proteome</keyword>
<proteinExistence type="predicted"/>
<gene>
    <name evidence="2" type="ORF">NA57DRAFT_60920</name>
</gene>
<evidence type="ECO:0000313" key="2">
    <source>
        <dbReference type="EMBL" id="KAF2094290.1"/>
    </source>
</evidence>
<reference evidence="2" key="1">
    <citation type="journal article" date="2020" name="Stud. Mycol.">
        <title>101 Dothideomycetes genomes: a test case for predicting lifestyles and emergence of pathogens.</title>
        <authorList>
            <person name="Haridas S."/>
            <person name="Albert R."/>
            <person name="Binder M."/>
            <person name="Bloem J."/>
            <person name="Labutti K."/>
            <person name="Salamov A."/>
            <person name="Andreopoulos B."/>
            <person name="Baker S."/>
            <person name="Barry K."/>
            <person name="Bills G."/>
            <person name="Bluhm B."/>
            <person name="Cannon C."/>
            <person name="Castanera R."/>
            <person name="Culley D."/>
            <person name="Daum C."/>
            <person name="Ezra D."/>
            <person name="Gonzalez J."/>
            <person name="Henrissat B."/>
            <person name="Kuo A."/>
            <person name="Liang C."/>
            <person name="Lipzen A."/>
            <person name="Lutzoni F."/>
            <person name="Magnuson J."/>
            <person name="Mondo S."/>
            <person name="Nolan M."/>
            <person name="Ohm R."/>
            <person name="Pangilinan J."/>
            <person name="Park H.-J."/>
            <person name="Ramirez L."/>
            <person name="Alfaro M."/>
            <person name="Sun H."/>
            <person name="Tritt A."/>
            <person name="Yoshinaga Y."/>
            <person name="Zwiers L.-H."/>
            <person name="Turgeon B."/>
            <person name="Goodwin S."/>
            <person name="Spatafora J."/>
            <person name="Crous P."/>
            <person name="Grigoriev I."/>
        </authorList>
    </citation>
    <scope>NUCLEOTIDE SEQUENCE</scope>
    <source>
        <strain evidence="2">CBS 133067</strain>
    </source>
</reference>
<sequence length="125" mass="13324">MFAKSFLAALVSSGFAVTAFAGTTTWTIYEGPQCTGNVVQTSKVGSINQAHTLGDGQTFFSVRVSNIDQSFFGQQPAVHGIIINVENTRALIFSLTNDNPPCHTLTNAFYFGLDNTKAGLGNVQT</sequence>